<name>A0A444ZKC4_ARAHY</name>
<comment type="caution">
    <text evidence="2">The sequence shown here is derived from an EMBL/GenBank/DDBJ whole genome shotgun (WGS) entry which is preliminary data.</text>
</comment>
<dbReference type="PANTHER" id="PTHR47718">
    <property type="entry name" value="OS01G0519700 PROTEIN"/>
    <property type="match status" value="1"/>
</dbReference>
<feature type="domain" description="MULE transposase" evidence="1">
    <location>
        <begin position="43"/>
        <end position="88"/>
    </location>
</feature>
<dbReference type="AlphaFoldDB" id="A0A444ZKC4"/>
<reference evidence="2 3" key="1">
    <citation type="submission" date="2019-01" db="EMBL/GenBank/DDBJ databases">
        <title>Sequencing of cultivated peanut Arachis hypogaea provides insights into genome evolution and oil improvement.</title>
        <authorList>
            <person name="Chen X."/>
        </authorList>
    </citation>
    <scope>NUCLEOTIDE SEQUENCE [LARGE SCALE GENOMIC DNA]</scope>
    <source>
        <strain evidence="3">cv. Fuhuasheng</strain>
        <tissue evidence="2">Leaves</tissue>
    </source>
</reference>
<evidence type="ECO:0000313" key="3">
    <source>
        <dbReference type="Proteomes" id="UP000289738"/>
    </source>
</evidence>
<proteinExistence type="predicted"/>
<dbReference type="InterPro" id="IPR018289">
    <property type="entry name" value="MULE_transposase_dom"/>
</dbReference>
<accession>A0A444ZKC4</accession>
<dbReference type="EMBL" id="SDMP01000014">
    <property type="protein sequence ID" value="RYR14612.1"/>
    <property type="molecule type" value="Genomic_DNA"/>
</dbReference>
<evidence type="ECO:0000259" key="1">
    <source>
        <dbReference type="Pfam" id="PF10551"/>
    </source>
</evidence>
<organism evidence="2 3">
    <name type="scientific">Arachis hypogaea</name>
    <name type="common">Peanut</name>
    <dbReference type="NCBI Taxonomy" id="3818"/>
    <lineage>
        <taxon>Eukaryota</taxon>
        <taxon>Viridiplantae</taxon>
        <taxon>Streptophyta</taxon>
        <taxon>Embryophyta</taxon>
        <taxon>Tracheophyta</taxon>
        <taxon>Spermatophyta</taxon>
        <taxon>Magnoliopsida</taxon>
        <taxon>eudicotyledons</taxon>
        <taxon>Gunneridae</taxon>
        <taxon>Pentapetalae</taxon>
        <taxon>rosids</taxon>
        <taxon>fabids</taxon>
        <taxon>Fabales</taxon>
        <taxon>Fabaceae</taxon>
        <taxon>Papilionoideae</taxon>
        <taxon>50 kb inversion clade</taxon>
        <taxon>dalbergioids sensu lato</taxon>
        <taxon>Dalbergieae</taxon>
        <taxon>Pterocarpus clade</taxon>
        <taxon>Arachis</taxon>
    </lineage>
</organism>
<protein>
    <recommendedName>
        <fullName evidence="1">MULE transposase domain-containing protein</fullName>
    </recommendedName>
</protein>
<gene>
    <name evidence="2" type="ORF">Ahy_B04g071242</name>
</gene>
<evidence type="ECO:0000313" key="2">
    <source>
        <dbReference type="EMBL" id="RYR14612.1"/>
    </source>
</evidence>
<dbReference type="Pfam" id="PF10551">
    <property type="entry name" value="MULE"/>
    <property type="match status" value="1"/>
</dbReference>
<keyword evidence="3" id="KW-1185">Reference proteome</keyword>
<sequence>MYNQIGKQRRVIGRDATACLKFLESTVHANPGIQLDYGLFGEVMAFDVTYRKNKYMCPLVVFSGVNHHNQTIEFAVALVANENEQTYT</sequence>
<dbReference type="Proteomes" id="UP000289738">
    <property type="component" value="Chromosome B04"/>
</dbReference>